<reference evidence="13 14" key="1">
    <citation type="submission" date="2016-12" db="EMBL/GenBank/DDBJ databases">
        <title>Isolation and genomic insights into novel planktonic Zetaproteobacteria from stratified waters of the Chesapeake Bay.</title>
        <authorList>
            <person name="McAllister S.M."/>
            <person name="Kato S."/>
            <person name="Chan C.S."/>
            <person name="Chiu B.K."/>
            <person name="Field E.K."/>
        </authorList>
    </citation>
    <scope>NUCLEOTIDE SEQUENCE [LARGE SCALE GENOMIC DNA]</scope>
    <source>
        <strain evidence="13 14">CP-8</strain>
    </source>
</reference>
<dbReference type="SUPFAM" id="SSF52374">
    <property type="entry name" value="Nucleotidylyl transferase"/>
    <property type="match status" value="1"/>
</dbReference>
<dbReference type="GO" id="GO:0003723">
    <property type="term" value="F:RNA binding"/>
    <property type="evidence" value="ECO:0007669"/>
    <property type="project" value="UniProtKB-KW"/>
</dbReference>
<evidence type="ECO:0000256" key="6">
    <source>
        <dbReference type="ARBA" id="ARBA00022884"/>
    </source>
</evidence>
<dbReference type="FunFam" id="3.40.50.620:FF:000061">
    <property type="entry name" value="Tyrosine--tRNA ligase"/>
    <property type="match status" value="1"/>
</dbReference>
<dbReference type="Gene3D" id="3.10.290.10">
    <property type="entry name" value="RNA-binding S4 domain"/>
    <property type="match status" value="1"/>
</dbReference>
<dbReference type="InterPro" id="IPR024108">
    <property type="entry name" value="Tyr-tRNA-ligase_bac_2"/>
</dbReference>
<keyword evidence="6 11" id="KW-0694">RNA-binding</keyword>
<keyword evidence="7 10" id="KW-0648">Protein biosynthesis</keyword>
<comment type="catalytic activity">
    <reaction evidence="9 10">
        <text>tRNA(Tyr) + L-tyrosine + ATP = L-tyrosyl-tRNA(Tyr) + AMP + diphosphate + H(+)</text>
        <dbReference type="Rhea" id="RHEA:10220"/>
        <dbReference type="Rhea" id="RHEA-COMP:9706"/>
        <dbReference type="Rhea" id="RHEA-COMP:9707"/>
        <dbReference type="ChEBI" id="CHEBI:15378"/>
        <dbReference type="ChEBI" id="CHEBI:30616"/>
        <dbReference type="ChEBI" id="CHEBI:33019"/>
        <dbReference type="ChEBI" id="CHEBI:58315"/>
        <dbReference type="ChEBI" id="CHEBI:78442"/>
        <dbReference type="ChEBI" id="CHEBI:78536"/>
        <dbReference type="ChEBI" id="CHEBI:456215"/>
        <dbReference type="EC" id="6.1.1.1"/>
    </reaction>
</comment>
<dbReference type="CDD" id="cd00805">
    <property type="entry name" value="TyrRS_core"/>
    <property type="match status" value="1"/>
</dbReference>
<dbReference type="PANTHER" id="PTHR11766:SF1">
    <property type="entry name" value="TYROSINE--TRNA LIGASE"/>
    <property type="match status" value="1"/>
</dbReference>
<comment type="function">
    <text evidence="10">Catalyzes the attachment of tyrosine to tRNA(Tyr) in a two-step reaction: tyrosine is first activated by ATP to form Tyr-AMP and then transferred to the acceptor end of tRNA(Tyr).</text>
</comment>
<comment type="subcellular location">
    <subcellularLocation>
        <location evidence="10">Cytoplasm</location>
    </subcellularLocation>
</comment>
<evidence type="ECO:0000256" key="2">
    <source>
        <dbReference type="ARBA" id="ARBA00022490"/>
    </source>
</evidence>
<accession>A0A2K8LA01</accession>
<keyword evidence="14" id="KW-1185">Reference proteome</keyword>
<name>A0A2K8LA01_9PROT</name>
<dbReference type="HAMAP" id="MF_02007">
    <property type="entry name" value="Tyr_tRNA_synth_type2"/>
    <property type="match status" value="1"/>
</dbReference>
<dbReference type="PROSITE" id="PS00178">
    <property type="entry name" value="AA_TRNA_LIGASE_I"/>
    <property type="match status" value="1"/>
</dbReference>
<dbReference type="Pfam" id="PF22421">
    <property type="entry name" value="SYY_C-terminal"/>
    <property type="match status" value="1"/>
</dbReference>
<dbReference type="CDD" id="cd00165">
    <property type="entry name" value="S4"/>
    <property type="match status" value="1"/>
</dbReference>
<evidence type="ECO:0000256" key="10">
    <source>
        <dbReference type="HAMAP-Rule" id="MF_02007"/>
    </source>
</evidence>
<dbReference type="GO" id="GO:0005829">
    <property type="term" value="C:cytosol"/>
    <property type="evidence" value="ECO:0007669"/>
    <property type="project" value="TreeGrafter"/>
</dbReference>
<dbReference type="KEGG" id="mfn:Ga0123462_1894"/>
<dbReference type="AlphaFoldDB" id="A0A2K8LA01"/>
<dbReference type="InterPro" id="IPR036986">
    <property type="entry name" value="S4_RNA-bd_sf"/>
</dbReference>
<dbReference type="GO" id="GO:0005524">
    <property type="term" value="F:ATP binding"/>
    <property type="evidence" value="ECO:0007669"/>
    <property type="project" value="UniProtKB-UniRule"/>
</dbReference>
<dbReference type="EC" id="6.1.1.1" evidence="10"/>
<dbReference type="InterPro" id="IPR001412">
    <property type="entry name" value="aa-tRNA-synth_I_CS"/>
</dbReference>
<comment type="subunit">
    <text evidence="1 10">Homodimer.</text>
</comment>
<feature type="domain" description="Tyrosine--tRNA ligase SYY-like C-terminal" evidence="12">
    <location>
        <begin position="317"/>
        <end position="375"/>
    </location>
</feature>
<keyword evidence="3 10" id="KW-0436">Ligase</keyword>
<keyword evidence="8 10" id="KW-0030">Aminoacyl-tRNA synthetase</keyword>
<dbReference type="PROSITE" id="PS50889">
    <property type="entry name" value="S4"/>
    <property type="match status" value="1"/>
</dbReference>
<evidence type="ECO:0000256" key="9">
    <source>
        <dbReference type="ARBA" id="ARBA00048248"/>
    </source>
</evidence>
<evidence type="ECO:0000256" key="11">
    <source>
        <dbReference type="PROSITE-ProRule" id="PRU00182"/>
    </source>
</evidence>
<keyword evidence="2 10" id="KW-0963">Cytoplasm</keyword>
<protein>
    <recommendedName>
        <fullName evidence="10">Tyrosine--tRNA ligase</fullName>
        <ecNumber evidence="10">6.1.1.1</ecNumber>
    </recommendedName>
    <alternativeName>
        <fullName evidence="10">Tyrosyl-tRNA synthetase</fullName>
        <shortName evidence="10">TyrRS</shortName>
    </alternativeName>
</protein>
<proteinExistence type="inferred from homology"/>
<dbReference type="Pfam" id="PF00579">
    <property type="entry name" value="tRNA-synt_1b"/>
    <property type="match status" value="1"/>
</dbReference>
<keyword evidence="5 10" id="KW-0067">ATP-binding</keyword>
<evidence type="ECO:0000259" key="12">
    <source>
        <dbReference type="Pfam" id="PF22421"/>
    </source>
</evidence>
<evidence type="ECO:0000256" key="1">
    <source>
        <dbReference type="ARBA" id="ARBA00011738"/>
    </source>
</evidence>
<dbReference type="PANTHER" id="PTHR11766">
    <property type="entry name" value="TYROSYL-TRNA SYNTHETASE"/>
    <property type="match status" value="1"/>
</dbReference>
<dbReference type="InterPro" id="IPR014729">
    <property type="entry name" value="Rossmann-like_a/b/a_fold"/>
</dbReference>
<feature type="short sequence motif" description="'KMSKS' region" evidence="10">
    <location>
        <begin position="229"/>
        <end position="233"/>
    </location>
</feature>
<evidence type="ECO:0000313" key="13">
    <source>
        <dbReference type="EMBL" id="ATX82731.1"/>
    </source>
</evidence>
<dbReference type="InterPro" id="IPR002305">
    <property type="entry name" value="aa-tRNA-synth_Ic"/>
</dbReference>
<keyword evidence="4 10" id="KW-0547">Nucleotide-binding</keyword>
<comment type="similarity">
    <text evidence="10">Belongs to the class-I aminoacyl-tRNA synthetase family. TyrS type 2 subfamily.</text>
</comment>
<dbReference type="EMBL" id="CP018800">
    <property type="protein sequence ID" value="ATX82731.1"/>
    <property type="molecule type" value="Genomic_DNA"/>
</dbReference>
<dbReference type="InterPro" id="IPR002307">
    <property type="entry name" value="Tyr-tRNA-ligase"/>
</dbReference>
<dbReference type="RefSeq" id="WP_100266045.1">
    <property type="nucleotide sequence ID" value="NZ_CP018800.1"/>
</dbReference>
<dbReference type="PRINTS" id="PR01040">
    <property type="entry name" value="TRNASYNTHTYR"/>
</dbReference>
<evidence type="ECO:0000256" key="5">
    <source>
        <dbReference type="ARBA" id="ARBA00022840"/>
    </source>
</evidence>
<dbReference type="InterPro" id="IPR024088">
    <property type="entry name" value="Tyr-tRNA-ligase_bac-type"/>
</dbReference>
<evidence type="ECO:0000256" key="4">
    <source>
        <dbReference type="ARBA" id="ARBA00022741"/>
    </source>
</evidence>
<evidence type="ECO:0000256" key="7">
    <source>
        <dbReference type="ARBA" id="ARBA00022917"/>
    </source>
</evidence>
<gene>
    <name evidence="10" type="primary">tyrS</name>
    <name evidence="13" type="ORF">Ga0123462_1894</name>
</gene>
<dbReference type="InterPro" id="IPR054608">
    <property type="entry name" value="SYY-like_C"/>
</dbReference>
<dbReference type="Gene3D" id="1.10.240.10">
    <property type="entry name" value="Tyrosyl-Transfer RNA Synthetase"/>
    <property type="match status" value="1"/>
</dbReference>
<dbReference type="Proteomes" id="UP000231637">
    <property type="component" value="Chromosome"/>
</dbReference>
<evidence type="ECO:0000256" key="3">
    <source>
        <dbReference type="ARBA" id="ARBA00022598"/>
    </source>
</evidence>
<feature type="binding site" evidence="10">
    <location>
        <position position="232"/>
    </location>
    <ligand>
        <name>ATP</name>
        <dbReference type="ChEBI" id="CHEBI:30616"/>
    </ligand>
</feature>
<feature type="short sequence motif" description="'HIGH' region" evidence="10">
    <location>
        <begin position="45"/>
        <end position="54"/>
    </location>
</feature>
<evidence type="ECO:0000256" key="8">
    <source>
        <dbReference type="ARBA" id="ARBA00023146"/>
    </source>
</evidence>
<dbReference type="OrthoDB" id="5288685at2"/>
<dbReference type="NCBIfam" id="TIGR00234">
    <property type="entry name" value="tyrS"/>
    <property type="match status" value="1"/>
</dbReference>
<dbReference type="GO" id="GO:0004831">
    <property type="term" value="F:tyrosine-tRNA ligase activity"/>
    <property type="evidence" value="ECO:0007669"/>
    <property type="project" value="UniProtKB-UniRule"/>
</dbReference>
<dbReference type="GO" id="GO:0006437">
    <property type="term" value="P:tyrosyl-tRNA aminoacylation"/>
    <property type="evidence" value="ECO:0007669"/>
    <property type="project" value="UniProtKB-UniRule"/>
</dbReference>
<sequence length="394" mass="43841">MKVQEQMELLSRGTLEILPAGGLEEKLKAAAKEGRPLRVKAGFDPTAPDLHLGHTVLIEKLRQFQHCGHTVVFLIGDFTGTIGDPTGKNETRPPLTHDEVLLNAETYKEQVFKILDPKHTEVRFNSEWLGNLTAADLIRIAGKATVARMLERDDFEKRYKGGQSIAIHEFLYPLVQGYDSVALDADVELGGNDQKFNLLMGRQLQDAYGKPQQVILTMPLLEGLDGVNKMSKSLDNYVGVAEPAKEQFGKLMSISDDLMYKYYELLTDIDLDEVKAMHPMEAKKRLAATIVERFHGEGAGETARNGFEAQFARNEIPDDVPDVTLESENGLLWIIRALTQSGMTSSNGEAIRMVKQNALSIDGEKVVDKDYQLKPGGPYLLKLGKRKFINLTVS</sequence>
<dbReference type="Gene3D" id="3.40.50.620">
    <property type="entry name" value="HUPs"/>
    <property type="match status" value="1"/>
</dbReference>
<dbReference type="SUPFAM" id="SSF55174">
    <property type="entry name" value="Alpha-L RNA-binding motif"/>
    <property type="match status" value="1"/>
</dbReference>
<organism evidence="13 14">
    <name type="scientific">Mariprofundus ferrinatatus</name>
    <dbReference type="NCBI Taxonomy" id="1921087"/>
    <lineage>
        <taxon>Bacteria</taxon>
        <taxon>Pseudomonadati</taxon>
        <taxon>Pseudomonadota</taxon>
        <taxon>Candidatius Mariprofundia</taxon>
        <taxon>Mariprofundales</taxon>
        <taxon>Mariprofundaceae</taxon>
        <taxon>Mariprofundus</taxon>
    </lineage>
</organism>
<evidence type="ECO:0000313" key="14">
    <source>
        <dbReference type="Proteomes" id="UP000231637"/>
    </source>
</evidence>